<dbReference type="RefSeq" id="WP_083107702.1">
    <property type="nucleotide sequence ID" value="NZ_CP020569.1"/>
</dbReference>
<dbReference type="KEGG" id="sgv:B1H19_29130"/>
<dbReference type="EMBL" id="CP020569">
    <property type="protein sequence ID" value="ARF57715.1"/>
    <property type="molecule type" value="Genomic_DNA"/>
</dbReference>
<organism evidence="2 3">
    <name type="scientific">Streptomyces gilvosporeus</name>
    <dbReference type="NCBI Taxonomy" id="553510"/>
    <lineage>
        <taxon>Bacteria</taxon>
        <taxon>Bacillati</taxon>
        <taxon>Actinomycetota</taxon>
        <taxon>Actinomycetes</taxon>
        <taxon>Kitasatosporales</taxon>
        <taxon>Streptomycetaceae</taxon>
        <taxon>Streptomyces</taxon>
    </lineage>
</organism>
<evidence type="ECO:0000256" key="1">
    <source>
        <dbReference type="SAM" id="Phobius"/>
    </source>
</evidence>
<keyword evidence="1" id="KW-0812">Transmembrane</keyword>
<dbReference type="OrthoDB" id="4237295at2"/>
<keyword evidence="1" id="KW-0472">Membrane</keyword>
<reference evidence="2 3" key="1">
    <citation type="submission" date="2017-04" db="EMBL/GenBank/DDBJ databases">
        <title>Complete Genome Sequence of Streptomyces gilvosporeus F607, a Capable Producer of Natamycin.</title>
        <authorList>
            <person name="Zong G."/>
            <person name="Zhong C."/>
            <person name="Fu J."/>
            <person name="Qin R."/>
            <person name="Cao G."/>
        </authorList>
    </citation>
    <scope>NUCLEOTIDE SEQUENCE [LARGE SCALE GENOMIC DNA]</scope>
    <source>
        <strain evidence="2 3">F607</strain>
    </source>
</reference>
<feature type="transmembrane region" description="Helical" evidence="1">
    <location>
        <begin position="20"/>
        <end position="41"/>
    </location>
</feature>
<protein>
    <submittedName>
        <fullName evidence="2">Uncharacterized protein</fullName>
    </submittedName>
</protein>
<accession>A0A1V0TXM2</accession>
<evidence type="ECO:0000313" key="3">
    <source>
        <dbReference type="Proteomes" id="UP000192726"/>
    </source>
</evidence>
<keyword evidence="1" id="KW-1133">Transmembrane helix</keyword>
<evidence type="ECO:0000313" key="2">
    <source>
        <dbReference type="EMBL" id="ARF57715.1"/>
    </source>
</evidence>
<name>A0A1V0TXM2_9ACTN</name>
<feature type="transmembrane region" description="Helical" evidence="1">
    <location>
        <begin position="128"/>
        <end position="147"/>
    </location>
</feature>
<dbReference type="Proteomes" id="UP000192726">
    <property type="component" value="Chromosome"/>
</dbReference>
<gene>
    <name evidence="2" type="ORF">B1H19_29130</name>
</gene>
<sequence length="195" mass="19812">MRLPESTPLATVPSLPRPGPGGRVLGAVLFVLALVVFGLAFSRIAYAGGFAGTPGTLTAASCHAQRAAGSGHPAGGPTVCEGTFRSDDGRSTDEVATVRADATPGDRIAVQGADGEYVRTGAGEVARWIALFFSGWLVAAFGVPFAATGMLPRSGVQAALINRSVSGTRAGTVRNRLYLVGLGGAAVSLLVTWML</sequence>
<feature type="transmembrane region" description="Helical" evidence="1">
    <location>
        <begin position="177"/>
        <end position="194"/>
    </location>
</feature>
<keyword evidence="3" id="KW-1185">Reference proteome</keyword>
<dbReference type="AlphaFoldDB" id="A0A1V0TXM2"/>
<proteinExistence type="predicted"/>